<sequence>MRAFLLLLAWTMLLSATNAKVYYPNRVCYADGKTVSHGETWTTSDCRLGKCTNGYITYQECDAQPPNDPLCGFSQDLALPYPGCCPIIYCI</sequence>
<accession>A0AAW0T871</accession>
<feature type="chain" id="PRO_5044024613" description="Single domain-containing protein" evidence="3">
    <location>
        <begin position="20"/>
        <end position="91"/>
    </location>
</feature>
<dbReference type="GO" id="GO:0005576">
    <property type="term" value="C:extracellular region"/>
    <property type="evidence" value="ECO:0007669"/>
    <property type="project" value="UniProtKB-SubCell"/>
</dbReference>
<evidence type="ECO:0000259" key="4">
    <source>
        <dbReference type="SMART" id="SM01318"/>
    </source>
</evidence>
<keyword evidence="2" id="KW-0964">Secreted</keyword>
<feature type="signal peptide" evidence="3">
    <location>
        <begin position="1"/>
        <end position="19"/>
    </location>
</feature>
<evidence type="ECO:0000313" key="5">
    <source>
        <dbReference type="EMBL" id="KAK8383130.1"/>
    </source>
</evidence>
<comment type="caution">
    <text evidence="5">The sequence shown here is derived from an EMBL/GenBank/DDBJ whole genome shotgun (WGS) entry which is preliminary data.</text>
</comment>
<name>A0AAW0T871_SCYPA</name>
<dbReference type="SUPFAM" id="SSF57603">
    <property type="entry name" value="FnI-like domain"/>
    <property type="match status" value="1"/>
</dbReference>
<evidence type="ECO:0000313" key="6">
    <source>
        <dbReference type="Proteomes" id="UP001487740"/>
    </source>
</evidence>
<dbReference type="Pfam" id="PF15430">
    <property type="entry name" value="SVWC"/>
    <property type="match status" value="1"/>
</dbReference>
<keyword evidence="6" id="KW-1185">Reference proteome</keyword>
<dbReference type="SMART" id="SM01318">
    <property type="entry name" value="SVWC"/>
    <property type="match status" value="1"/>
</dbReference>
<gene>
    <name evidence="5" type="ORF">O3P69_011570</name>
</gene>
<dbReference type="EMBL" id="JARAKH010000038">
    <property type="protein sequence ID" value="KAK8383130.1"/>
    <property type="molecule type" value="Genomic_DNA"/>
</dbReference>
<feature type="domain" description="Single" evidence="4">
    <location>
        <begin position="28"/>
        <end position="90"/>
    </location>
</feature>
<reference evidence="5 6" key="1">
    <citation type="submission" date="2023-03" db="EMBL/GenBank/DDBJ databases">
        <title>High-quality genome of Scylla paramamosain provides insights in environmental adaptation.</title>
        <authorList>
            <person name="Zhang L."/>
        </authorList>
    </citation>
    <scope>NUCLEOTIDE SEQUENCE [LARGE SCALE GENOMIC DNA]</scope>
    <source>
        <strain evidence="5">LZ_2023a</strain>
        <tissue evidence="5">Muscle</tissue>
    </source>
</reference>
<evidence type="ECO:0000256" key="1">
    <source>
        <dbReference type="ARBA" id="ARBA00004613"/>
    </source>
</evidence>
<organism evidence="5 6">
    <name type="scientific">Scylla paramamosain</name>
    <name type="common">Mud crab</name>
    <dbReference type="NCBI Taxonomy" id="85552"/>
    <lineage>
        <taxon>Eukaryota</taxon>
        <taxon>Metazoa</taxon>
        <taxon>Ecdysozoa</taxon>
        <taxon>Arthropoda</taxon>
        <taxon>Crustacea</taxon>
        <taxon>Multicrustacea</taxon>
        <taxon>Malacostraca</taxon>
        <taxon>Eumalacostraca</taxon>
        <taxon>Eucarida</taxon>
        <taxon>Decapoda</taxon>
        <taxon>Pleocyemata</taxon>
        <taxon>Brachyura</taxon>
        <taxon>Eubrachyura</taxon>
        <taxon>Portunoidea</taxon>
        <taxon>Portunidae</taxon>
        <taxon>Portuninae</taxon>
        <taxon>Scylla</taxon>
    </lineage>
</organism>
<keyword evidence="3" id="KW-0732">Signal</keyword>
<comment type="subcellular location">
    <subcellularLocation>
        <location evidence="1">Secreted</location>
    </subcellularLocation>
</comment>
<dbReference type="Proteomes" id="UP001487740">
    <property type="component" value="Unassembled WGS sequence"/>
</dbReference>
<protein>
    <recommendedName>
        <fullName evidence="4">Single domain-containing protein</fullName>
    </recommendedName>
</protein>
<evidence type="ECO:0000256" key="2">
    <source>
        <dbReference type="ARBA" id="ARBA00022525"/>
    </source>
</evidence>
<dbReference type="InterPro" id="IPR029277">
    <property type="entry name" value="SVWC_dom"/>
</dbReference>
<dbReference type="AlphaFoldDB" id="A0AAW0T871"/>
<proteinExistence type="predicted"/>
<evidence type="ECO:0000256" key="3">
    <source>
        <dbReference type="SAM" id="SignalP"/>
    </source>
</evidence>